<feature type="transmembrane region" description="Helical" evidence="1">
    <location>
        <begin position="21"/>
        <end position="40"/>
    </location>
</feature>
<keyword evidence="1" id="KW-0472">Membrane</keyword>
<protein>
    <submittedName>
        <fullName evidence="2">CLUMA_CG017172, isoform A</fullName>
    </submittedName>
</protein>
<proteinExistence type="predicted"/>
<reference evidence="2 3" key="1">
    <citation type="submission" date="2015-04" db="EMBL/GenBank/DDBJ databases">
        <authorList>
            <person name="Syromyatnikov M.Y."/>
            <person name="Popov V.N."/>
        </authorList>
    </citation>
    <scope>NUCLEOTIDE SEQUENCE [LARGE SCALE GENOMIC DNA]</scope>
</reference>
<organism evidence="2 3">
    <name type="scientific">Clunio marinus</name>
    <dbReference type="NCBI Taxonomy" id="568069"/>
    <lineage>
        <taxon>Eukaryota</taxon>
        <taxon>Metazoa</taxon>
        <taxon>Ecdysozoa</taxon>
        <taxon>Arthropoda</taxon>
        <taxon>Hexapoda</taxon>
        <taxon>Insecta</taxon>
        <taxon>Pterygota</taxon>
        <taxon>Neoptera</taxon>
        <taxon>Endopterygota</taxon>
        <taxon>Diptera</taxon>
        <taxon>Nematocera</taxon>
        <taxon>Chironomoidea</taxon>
        <taxon>Chironomidae</taxon>
        <taxon>Clunio</taxon>
    </lineage>
</organism>
<evidence type="ECO:0000313" key="2">
    <source>
        <dbReference type="EMBL" id="CRL04059.1"/>
    </source>
</evidence>
<dbReference type="STRING" id="568069.A0A1J1IUY5"/>
<keyword evidence="1" id="KW-0812">Transmembrane</keyword>
<accession>A0A1J1IUY5</accession>
<keyword evidence="3" id="KW-1185">Reference proteome</keyword>
<gene>
    <name evidence="2" type="ORF">CLUMA_CG017172</name>
</gene>
<sequence length="111" mass="12853">MMTNSQLNRGKWKYFQSFTSSLRNVFILSLFLGIVTIYLLKSFNFNFENKSERNSRTIYDPEKPLPPSSSVLHTFKHTAISSDSEICSQIARGKCLIVIINAFEDQMFFIL</sequence>
<dbReference type="OrthoDB" id="10030453at2759"/>
<keyword evidence="1" id="KW-1133">Transmembrane helix</keyword>
<dbReference type="Proteomes" id="UP000183832">
    <property type="component" value="Unassembled WGS sequence"/>
</dbReference>
<evidence type="ECO:0000313" key="3">
    <source>
        <dbReference type="Proteomes" id="UP000183832"/>
    </source>
</evidence>
<evidence type="ECO:0000256" key="1">
    <source>
        <dbReference type="SAM" id="Phobius"/>
    </source>
</evidence>
<dbReference type="EMBL" id="CVRI01000061">
    <property type="protein sequence ID" value="CRL04059.1"/>
    <property type="molecule type" value="Genomic_DNA"/>
</dbReference>
<dbReference type="AlphaFoldDB" id="A0A1J1IUY5"/>
<name>A0A1J1IUY5_9DIPT</name>